<dbReference type="PROSITE" id="PS51194">
    <property type="entry name" value="HELICASE_CTER"/>
    <property type="match status" value="1"/>
</dbReference>
<dbReference type="InterPro" id="IPR027417">
    <property type="entry name" value="P-loop_NTPase"/>
</dbReference>
<dbReference type="GO" id="GO:0016787">
    <property type="term" value="F:hydrolase activity"/>
    <property type="evidence" value="ECO:0007669"/>
    <property type="project" value="UniProtKB-KW"/>
</dbReference>
<dbReference type="CDD" id="cd18787">
    <property type="entry name" value="SF2_C_DEAD"/>
    <property type="match status" value="1"/>
</dbReference>
<keyword evidence="2" id="KW-0378">Hydrolase</keyword>
<feature type="domain" description="Helicase C-terminal" evidence="6">
    <location>
        <begin position="138"/>
        <end position="302"/>
    </location>
</feature>
<dbReference type="SMART" id="SM00490">
    <property type="entry name" value="HELICc"/>
    <property type="match status" value="1"/>
</dbReference>
<dbReference type="VEuPathDB" id="TriTrypDB:ADEAN_000940000"/>
<evidence type="ECO:0000256" key="5">
    <source>
        <dbReference type="SAM" id="MobiDB-lite"/>
    </source>
</evidence>
<evidence type="ECO:0000256" key="3">
    <source>
        <dbReference type="ARBA" id="ARBA00022806"/>
    </source>
</evidence>
<dbReference type="Gene3D" id="3.40.50.300">
    <property type="entry name" value="P-loop containing nucleotide triphosphate hydrolases"/>
    <property type="match status" value="2"/>
</dbReference>
<feature type="compositionally biased region" description="Basic residues" evidence="5">
    <location>
        <begin position="487"/>
        <end position="501"/>
    </location>
</feature>
<keyword evidence="8" id="KW-1185">Reference proteome</keyword>
<gene>
    <name evidence="7" type="ORF">ADEAN_000940000</name>
</gene>
<sequence>MYDQVREVVVKVQEQKEIIQTDGSPQHHVSRGTPHYFLQMCMFSATMTDDVDKFASEFLVNPVNIDIGHVALQANLRQQFVRVVMPTEEEVQQQQKEAEEAQEGGKKRIRSKRLREEKKLEGSDGKGGAAVLPHISIVKTQYLVALCETYFAQTKTIIFCKYKSTAHRLCLLFNQLALPAVEIQGNQTQEERFTAMARFTAAPDPLVQTTTVNFLITTDVAARGLDISAIKLVINFDLPATLTTYIHRVGRTARIGSSGLAVSLVYEAEDAAIMRKIVLISGTMNTPVEEEGRAPQHMASVKRRDVPPEVLQRARERIEGVFNNVRALLAAEEMEEKIAKAEKRFLRSDKTDRSFAETYMAQPRKEWILSKTEKRKREEEARQQYEKESEITLNRFQNELSALDKEEQQFLAKQKVQKQVERRKREKVKEVVKEKQRELRKKAEKKINAGVVKKLKKKKLREASKEKRAASRAANGKKAYVHGDGKKRNKKSRHSKKAKRH</sequence>
<evidence type="ECO:0000313" key="8">
    <source>
        <dbReference type="Proteomes" id="UP000515908"/>
    </source>
</evidence>
<evidence type="ECO:0000256" key="2">
    <source>
        <dbReference type="ARBA" id="ARBA00022801"/>
    </source>
</evidence>
<evidence type="ECO:0000256" key="4">
    <source>
        <dbReference type="ARBA" id="ARBA00022840"/>
    </source>
</evidence>
<dbReference type="InterPro" id="IPR050079">
    <property type="entry name" value="DEAD_box_RNA_helicase"/>
</dbReference>
<protein>
    <submittedName>
        <fullName evidence="7">Helicase conserved C-terminal domain containing protein, putative</fullName>
    </submittedName>
</protein>
<dbReference type="Pfam" id="PF00271">
    <property type="entry name" value="Helicase_C"/>
    <property type="match status" value="1"/>
</dbReference>
<dbReference type="SUPFAM" id="SSF52540">
    <property type="entry name" value="P-loop containing nucleoside triphosphate hydrolases"/>
    <property type="match status" value="1"/>
</dbReference>
<proteinExistence type="predicted"/>
<feature type="region of interest" description="Disordered" evidence="5">
    <location>
        <begin position="415"/>
        <end position="501"/>
    </location>
</feature>
<evidence type="ECO:0000256" key="1">
    <source>
        <dbReference type="ARBA" id="ARBA00022741"/>
    </source>
</evidence>
<dbReference type="GO" id="GO:0003724">
    <property type="term" value="F:RNA helicase activity"/>
    <property type="evidence" value="ECO:0007669"/>
    <property type="project" value="TreeGrafter"/>
</dbReference>
<organism evidence="7 8">
    <name type="scientific">Angomonas deanei</name>
    <dbReference type="NCBI Taxonomy" id="59799"/>
    <lineage>
        <taxon>Eukaryota</taxon>
        <taxon>Discoba</taxon>
        <taxon>Euglenozoa</taxon>
        <taxon>Kinetoplastea</taxon>
        <taxon>Metakinetoplastina</taxon>
        <taxon>Trypanosomatida</taxon>
        <taxon>Trypanosomatidae</taxon>
        <taxon>Strigomonadinae</taxon>
        <taxon>Angomonas</taxon>
    </lineage>
</organism>
<evidence type="ECO:0000313" key="7">
    <source>
        <dbReference type="EMBL" id="CAD2221865.1"/>
    </source>
</evidence>
<keyword evidence="4" id="KW-0067">ATP-binding</keyword>
<keyword evidence="3 7" id="KW-0347">Helicase</keyword>
<dbReference type="AlphaFoldDB" id="A0A7G2CQV3"/>
<keyword evidence="1" id="KW-0547">Nucleotide-binding</keyword>
<dbReference type="EMBL" id="LR877167">
    <property type="protein sequence ID" value="CAD2221865.1"/>
    <property type="molecule type" value="Genomic_DNA"/>
</dbReference>
<reference evidence="7 8" key="1">
    <citation type="submission" date="2020-08" db="EMBL/GenBank/DDBJ databases">
        <authorList>
            <person name="Newling K."/>
            <person name="Davey J."/>
            <person name="Forrester S."/>
        </authorList>
    </citation>
    <scope>NUCLEOTIDE SEQUENCE [LARGE SCALE GENOMIC DNA]</scope>
    <source>
        <strain evidence="8">Crithidia deanei Carvalho (ATCC PRA-265)</strain>
    </source>
</reference>
<name>A0A7G2CQV3_9TRYP</name>
<dbReference type="GO" id="GO:0005829">
    <property type="term" value="C:cytosol"/>
    <property type="evidence" value="ECO:0007669"/>
    <property type="project" value="TreeGrafter"/>
</dbReference>
<dbReference type="GO" id="GO:0005524">
    <property type="term" value="F:ATP binding"/>
    <property type="evidence" value="ECO:0007669"/>
    <property type="project" value="UniProtKB-KW"/>
</dbReference>
<dbReference type="InterPro" id="IPR001650">
    <property type="entry name" value="Helicase_C-like"/>
</dbReference>
<feature type="compositionally biased region" description="Basic and acidic residues" evidence="5">
    <location>
        <begin position="427"/>
        <end position="437"/>
    </location>
</feature>
<dbReference type="Proteomes" id="UP000515908">
    <property type="component" value="Chromosome 23"/>
</dbReference>
<dbReference type="PANTHER" id="PTHR47959">
    <property type="entry name" value="ATP-DEPENDENT RNA HELICASE RHLE-RELATED"/>
    <property type="match status" value="1"/>
</dbReference>
<evidence type="ECO:0000259" key="6">
    <source>
        <dbReference type="PROSITE" id="PS51194"/>
    </source>
</evidence>
<dbReference type="PANTHER" id="PTHR47959:SF1">
    <property type="entry name" value="ATP-DEPENDENT RNA HELICASE DBPA"/>
    <property type="match status" value="1"/>
</dbReference>
<accession>A0A7G2CQV3</accession>